<protein>
    <submittedName>
        <fullName evidence="1">Uncharacterized protein</fullName>
    </submittedName>
</protein>
<evidence type="ECO:0000313" key="1">
    <source>
        <dbReference type="EMBL" id="KAH6934822.1"/>
    </source>
</evidence>
<evidence type="ECO:0000313" key="2">
    <source>
        <dbReference type="Proteomes" id="UP000821845"/>
    </source>
</evidence>
<organism evidence="1 2">
    <name type="scientific">Hyalomma asiaticum</name>
    <name type="common">Tick</name>
    <dbReference type="NCBI Taxonomy" id="266040"/>
    <lineage>
        <taxon>Eukaryota</taxon>
        <taxon>Metazoa</taxon>
        <taxon>Ecdysozoa</taxon>
        <taxon>Arthropoda</taxon>
        <taxon>Chelicerata</taxon>
        <taxon>Arachnida</taxon>
        <taxon>Acari</taxon>
        <taxon>Parasitiformes</taxon>
        <taxon>Ixodida</taxon>
        <taxon>Ixodoidea</taxon>
        <taxon>Ixodidae</taxon>
        <taxon>Hyalomminae</taxon>
        <taxon>Hyalomma</taxon>
    </lineage>
</organism>
<proteinExistence type="predicted"/>
<name>A0ACB7SNX6_HYAAI</name>
<comment type="caution">
    <text evidence="1">The sequence shown here is derived from an EMBL/GenBank/DDBJ whole genome shotgun (WGS) entry which is preliminary data.</text>
</comment>
<accession>A0ACB7SNX6</accession>
<sequence>MQQPPAATWGPGPQESDVSRKTPAKRESRKDKAAARRRSSASQVSSSVPSPDKDALSGAEESVKRRASFLTEQESKVESKETTNVAEKHDDVHFDELLVTEARRSSLKSPRKSSLKRKSSVEPVAAVVDEPTKRKPKNADENENALGKEIVSPSSPPEGSAEVATEKTEKKTKKDKEEGFKEREYRVYIACISYISDFSGRNERGAS</sequence>
<gene>
    <name evidence="1" type="ORF">HPB50_001137</name>
</gene>
<reference evidence="1" key="1">
    <citation type="submission" date="2020-05" db="EMBL/GenBank/DDBJ databases">
        <title>Large-scale comparative analyses of tick genomes elucidate their genetic diversity and vector capacities.</title>
        <authorList>
            <person name="Jia N."/>
            <person name="Wang J."/>
            <person name="Shi W."/>
            <person name="Du L."/>
            <person name="Sun Y."/>
            <person name="Zhan W."/>
            <person name="Jiang J."/>
            <person name="Wang Q."/>
            <person name="Zhang B."/>
            <person name="Ji P."/>
            <person name="Sakyi L.B."/>
            <person name="Cui X."/>
            <person name="Yuan T."/>
            <person name="Jiang B."/>
            <person name="Yang W."/>
            <person name="Lam T.T.-Y."/>
            <person name="Chang Q."/>
            <person name="Ding S."/>
            <person name="Wang X."/>
            <person name="Zhu J."/>
            <person name="Ruan X."/>
            <person name="Zhao L."/>
            <person name="Wei J."/>
            <person name="Que T."/>
            <person name="Du C."/>
            <person name="Cheng J."/>
            <person name="Dai P."/>
            <person name="Han X."/>
            <person name="Huang E."/>
            <person name="Gao Y."/>
            <person name="Liu J."/>
            <person name="Shao H."/>
            <person name="Ye R."/>
            <person name="Li L."/>
            <person name="Wei W."/>
            <person name="Wang X."/>
            <person name="Wang C."/>
            <person name="Yang T."/>
            <person name="Huo Q."/>
            <person name="Li W."/>
            <person name="Guo W."/>
            <person name="Chen H."/>
            <person name="Zhou L."/>
            <person name="Ni X."/>
            <person name="Tian J."/>
            <person name="Zhou Y."/>
            <person name="Sheng Y."/>
            <person name="Liu T."/>
            <person name="Pan Y."/>
            <person name="Xia L."/>
            <person name="Li J."/>
            <person name="Zhao F."/>
            <person name="Cao W."/>
        </authorList>
    </citation>
    <scope>NUCLEOTIDE SEQUENCE</scope>
    <source>
        <strain evidence="1">Hyas-2018</strain>
    </source>
</reference>
<dbReference type="Proteomes" id="UP000821845">
    <property type="component" value="Chromosome 3"/>
</dbReference>
<keyword evidence="2" id="KW-1185">Reference proteome</keyword>
<dbReference type="EMBL" id="CM023483">
    <property type="protein sequence ID" value="KAH6934822.1"/>
    <property type="molecule type" value="Genomic_DNA"/>
</dbReference>